<dbReference type="SUPFAM" id="SSF46955">
    <property type="entry name" value="Putative DNA-binding domain"/>
    <property type="match status" value="1"/>
</dbReference>
<organism evidence="3 4">
    <name type="scientific">Desulfosalsimonas propionicica</name>
    <dbReference type="NCBI Taxonomy" id="332175"/>
    <lineage>
        <taxon>Bacteria</taxon>
        <taxon>Pseudomonadati</taxon>
        <taxon>Thermodesulfobacteriota</taxon>
        <taxon>Desulfobacteria</taxon>
        <taxon>Desulfobacterales</taxon>
        <taxon>Desulfosalsimonadaceae</taxon>
        <taxon>Desulfosalsimonas</taxon>
    </lineage>
</organism>
<dbReference type="AlphaFoldDB" id="A0A7W0C9H9"/>
<dbReference type="Pfam" id="PF13411">
    <property type="entry name" value="MerR_1"/>
    <property type="match status" value="1"/>
</dbReference>
<dbReference type="EMBL" id="JACDUS010000004">
    <property type="protein sequence ID" value="MBA2881651.1"/>
    <property type="molecule type" value="Genomic_DNA"/>
</dbReference>
<dbReference type="PROSITE" id="PS50937">
    <property type="entry name" value="HTH_MERR_2"/>
    <property type="match status" value="1"/>
</dbReference>
<proteinExistence type="predicted"/>
<dbReference type="PANTHER" id="PTHR30204:SF58">
    <property type="entry name" value="HTH-TYPE TRANSCRIPTIONAL REGULATOR YFMP"/>
    <property type="match status" value="1"/>
</dbReference>
<name>A0A7W0C9H9_9BACT</name>
<dbReference type="GO" id="GO:0003677">
    <property type="term" value="F:DNA binding"/>
    <property type="evidence" value="ECO:0007669"/>
    <property type="project" value="UniProtKB-KW"/>
</dbReference>
<dbReference type="RefSeq" id="WP_220128345.1">
    <property type="nucleotide sequence ID" value="NZ_JACDUS010000004.1"/>
</dbReference>
<dbReference type="InterPro" id="IPR009061">
    <property type="entry name" value="DNA-bd_dom_put_sf"/>
</dbReference>
<evidence type="ECO:0000256" key="1">
    <source>
        <dbReference type="ARBA" id="ARBA00023125"/>
    </source>
</evidence>
<dbReference type="PRINTS" id="PR00040">
    <property type="entry name" value="HTHMERR"/>
</dbReference>
<dbReference type="CDD" id="cd04776">
    <property type="entry name" value="HTH_GnyR"/>
    <property type="match status" value="1"/>
</dbReference>
<dbReference type="PROSITE" id="PS00552">
    <property type="entry name" value="HTH_MERR_1"/>
    <property type="match status" value="1"/>
</dbReference>
<evidence type="ECO:0000313" key="4">
    <source>
        <dbReference type="Proteomes" id="UP000525298"/>
    </source>
</evidence>
<gene>
    <name evidence="3" type="ORF">HNR65_001978</name>
</gene>
<dbReference type="SMART" id="SM00422">
    <property type="entry name" value="HTH_MERR"/>
    <property type="match status" value="1"/>
</dbReference>
<reference evidence="3 4" key="1">
    <citation type="submission" date="2020-07" db="EMBL/GenBank/DDBJ databases">
        <title>Genomic Encyclopedia of Type Strains, Phase IV (KMG-IV): sequencing the most valuable type-strain genomes for metagenomic binning, comparative biology and taxonomic classification.</title>
        <authorList>
            <person name="Goeker M."/>
        </authorList>
    </citation>
    <scope>NUCLEOTIDE SEQUENCE [LARGE SCALE GENOMIC DNA]</scope>
    <source>
        <strain evidence="3 4">DSM 17721</strain>
    </source>
</reference>
<dbReference type="GO" id="GO:0003700">
    <property type="term" value="F:DNA-binding transcription factor activity"/>
    <property type="evidence" value="ECO:0007669"/>
    <property type="project" value="InterPro"/>
</dbReference>
<sequence>MTRMKTQKEITYSISELAEELDISTRAIRFYEEKGLITPERTKGNHRIYDRRDRARLKLILRGKRLGYSLDEIAEMIGMGNFDTDEEQQLKKAYSYGRRKLKEIESRMEELEILKQDLLRVQEKILNRLKQLNLKPPR</sequence>
<keyword evidence="4" id="KW-1185">Reference proteome</keyword>
<dbReference type="InterPro" id="IPR047057">
    <property type="entry name" value="MerR_fam"/>
</dbReference>
<dbReference type="PANTHER" id="PTHR30204">
    <property type="entry name" value="REDOX-CYCLING DRUG-SENSING TRANSCRIPTIONAL ACTIVATOR SOXR"/>
    <property type="match status" value="1"/>
</dbReference>
<feature type="domain" description="HTH merR-type" evidence="2">
    <location>
        <begin position="11"/>
        <end position="79"/>
    </location>
</feature>
<dbReference type="Proteomes" id="UP000525298">
    <property type="component" value="Unassembled WGS sequence"/>
</dbReference>
<accession>A0A7W0C9H9</accession>
<evidence type="ECO:0000259" key="2">
    <source>
        <dbReference type="PROSITE" id="PS50937"/>
    </source>
</evidence>
<evidence type="ECO:0000313" key="3">
    <source>
        <dbReference type="EMBL" id="MBA2881651.1"/>
    </source>
</evidence>
<comment type="caution">
    <text evidence="3">The sequence shown here is derived from an EMBL/GenBank/DDBJ whole genome shotgun (WGS) entry which is preliminary data.</text>
</comment>
<dbReference type="InterPro" id="IPR000551">
    <property type="entry name" value="MerR-type_HTH_dom"/>
</dbReference>
<dbReference type="Gene3D" id="1.10.1660.10">
    <property type="match status" value="1"/>
</dbReference>
<keyword evidence="1 3" id="KW-0238">DNA-binding</keyword>
<protein>
    <submittedName>
        <fullName evidence="3">DNA-binding transcriptional MerR regulator</fullName>
    </submittedName>
</protein>